<keyword evidence="2" id="KW-0689">Ribosomal protein</keyword>
<dbReference type="InterPro" id="IPR005749">
    <property type="entry name" value="Ribosomal_uL15_bac-type"/>
</dbReference>
<protein>
    <recommendedName>
        <fullName evidence="4">Large ribosomal subunit protein uL15m</fullName>
    </recommendedName>
    <alternativeName>
        <fullName evidence="5">39S ribosomal protein L15, mitochondrial</fullName>
    </alternativeName>
</protein>
<comment type="similarity">
    <text evidence="1">Belongs to the universal ribosomal protein uL15 family.</text>
</comment>
<dbReference type="PANTHER" id="PTHR12934:SF11">
    <property type="entry name" value="LARGE RIBOSOMAL SUBUNIT PROTEIN UL15M"/>
    <property type="match status" value="1"/>
</dbReference>
<evidence type="ECO:0000256" key="6">
    <source>
        <dbReference type="SAM" id="MobiDB-lite"/>
    </source>
</evidence>
<comment type="caution">
    <text evidence="8">The sequence shown here is derived from an EMBL/GenBank/DDBJ whole genome shotgun (WGS) entry which is preliminary data.</text>
</comment>
<feature type="domain" description="Large ribosomal subunit protein uL15/eL18" evidence="7">
    <location>
        <begin position="98"/>
        <end position="178"/>
    </location>
</feature>
<evidence type="ECO:0000256" key="2">
    <source>
        <dbReference type="ARBA" id="ARBA00022980"/>
    </source>
</evidence>
<dbReference type="EMBL" id="RQTK01000405">
    <property type="protein sequence ID" value="RUS80203.1"/>
    <property type="molecule type" value="Genomic_DNA"/>
</dbReference>
<dbReference type="InterPro" id="IPR021131">
    <property type="entry name" value="Ribosomal_uL15/eL18"/>
</dbReference>
<gene>
    <name evidence="8" type="ORF">EGW08_012028</name>
</gene>
<evidence type="ECO:0000313" key="8">
    <source>
        <dbReference type="EMBL" id="RUS80203.1"/>
    </source>
</evidence>
<dbReference type="Pfam" id="PF00828">
    <property type="entry name" value="Ribosomal_L27A"/>
    <property type="match status" value="1"/>
</dbReference>
<sequence length="301" mass="34357">MLNGDGNMSSKVTERALNLIKSMPRVALNNIKPLPHTAFKKKTDRRGDRKKKGRGDKGQGARGTWDPLGYEGRQNPLIDTSPRERYYAQYAVRRQYPPVSLLDLQRLIDLNRVNTSRPVDITSICNTGLFKFDISKNHFGVNLTDEGCDQFAAKINAEVQWTSELVIAAIEKNGGTITTRYYDPQSLAALYDPLAFFKKGHPIPKCKLPPQDALLYYSDPNNRGYLADPEKVLEAREKLAQKYGYKLPDLEGDPFKEMLLMRKDPLQIFFGLEPGWIVNLRDKSVLKPKDDDYLRYYHSAQ</sequence>
<keyword evidence="9" id="KW-1185">Reference proteome</keyword>
<dbReference type="STRING" id="188477.A0A3S1C184"/>
<dbReference type="GO" id="GO:0005762">
    <property type="term" value="C:mitochondrial large ribosomal subunit"/>
    <property type="evidence" value="ECO:0007669"/>
    <property type="project" value="TreeGrafter"/>
</dbReference>
<feature type="compositionally biased region" description="Basic residues" evidence="6">
    <location>
        <begin position="38"/>
        <end position="54"/>
    </location>
</feature>
<dbReference type="OrthoDB" id="361383at2759"/>
<dbReference type="GO" id="GO:0003735">
    <property type="term" value="F:structural constituent of ribosome"/>
    <property type="evidence" value="ECO:0007669"/>
    <property type="project" value="InterPro"/>
</dbReference>
<dbReference type="GO" id="GO:0006412">
    <property type="term" value="P:translation"/>
    <property type="evidence" value="ECO:0007669"/>
    <property type="project" value="InterPro"/>
</dbReference>
<name>A0A3S1C184_ELYCH</name>
<evidence type="ECO:0000259" key="7">
    <source>
        <dbReference type="Pfam" id="PF00828"/>
    </source>
</evidence>
<dbReference type="AlphaFoldDB" id="A0A3S1C184"/>
<evidence type="ECO:0000256" key="1">
    <source>
        <dbReference type="ARBA" id="ARBA00007320"/>
    </source>
</evidence>
<dbReference type="SUPFAM" id="SSF52080">
    <property type="entry name" value="Ribosomal proteins L15p and L18e"/>
    <property type="match status" value="1"/>
</dbReference>
<evidence type="ECO:0000256" key="5">
    <source>
        <dbReference type="ARBA" id="ARBA00035423"/>
    </source>
</evidence>
<evidence type="ECO:0000256" key="3">
    <source>
        <dbReference type="ARBA" id="ARBA00023274"/>
    </source>
</evidence>
<evidence type="ECO:0000313" key="9">
    <source>
        <dbReference type="Proteomes" id="UP000271974"/>
    </source>
</evidence>
<organism evidence="8 9">
    <name type="scientific">Elysia chlorotica</name>
    <name type="common">Eastern emerald elysia</name>
    <name type="synonym">Sea slug</name>
    <dbReference type="NCBI Taxonomy" id="188477"/>
    <lineage>
        <taxon>Eukaryota</taxon>
        <taxon>Metazoa</taxon>
        <taxon>Spiralia</taxon>
        <taxon>Lophotrochozoa</taxon>
        <taxon>Mollusca</taxon>
        <taxon>Gastropoda</taxon>
        <taxon>Heterobranchia</taxon>
        <taxon>Euthyneura</taxon>
        <taxon>Panpulmonata</taxon>
        <taxon>Sacoglossa</taxon>
        <taxon>Placobranchoidea</taxon>
        <taxon>Plakobranchidae</taxon>
        <taxon>Elysia</taxon>
    </lineage>
</organism>
<evidence type="ECO:0000256" key="4">
    <source>
        <dbReference type="ARBA" id="ARBA00035299"/>
    </source>
</evidence>
<keyword evidence="3" id="KW-0687">Ribonucleoprotein</keyword>
<reference evidence="8 9" key="1">
    <citation type="submission" date="2019-01" db="EMBL/GenBank/DDBJ databases">
        <title>A draft genome assembly of the solar-powered sea slug Elysia chlorotica.</title>
        <authorList>
            <person name="Cai H."/>
            <person name="Li Q."/>
            <person name="Fang X."/>
            <person name="Li J."/>
            <person name="Curtis N.E."/>
            <person name="Altenburger A."/>
            <person name="Shibata T."/>
            <person name="Feng M."/>
            <person name="Maeda T."/>
            <person name="Schwartz J.A."/>
            <person name="Shigenobu S."/>
            <person name="Lundholm N."/>
            <person name="Nishiyama T."/>
            <person name="Yang H."/>
            <person name="Hasebe M."/>
            <person name="Li S."/>
            <person name="Pierce S.K."/>
            <person name="Wang J."/>
        </authorList>
    </citation>
    <scope>NUCLEOTIDE SEQUENCE [LARGE SCALE GENOMIC DNA]</scope>
    <source>
        <strain evidence="8">EC2010</strain>
        <tissue evidence="8">Whole organism of an adult</tissue>
    </source>
</reference>
<proteinExistence type="inferred from homology"/>
<dbReference type="Proteomes" id="UP000271974">
    <property type="component" value="Unassembled WGS sequence"/>
</dbReference>
<feature type="region of interest" description="Disordered" evidence="6">
    <location>
        <begin position="31"/>
        <end position="77"/>
    </location>
</feature>
<accession>A0A3S1C184</accession>
<dbReference type="InterPro" id="IPR036227">
    <property type="entry name" value="Ribosomal_uL15/eL18_sf"/>
</dbReference>
<dbReference type="PANTHER" id="PTHR12934">
    <property type="entry name" value="50S RIBOSOMAL PROTEIN L15"/>
    <property type="match status" value="1"/>
</dbReference>